<keyword evidence="6 9" id="KW-0472">Membrane</keyword>
<comment type="subcellular location">
    <subcellularLocation>
        <location evidence="9">Cell membrane</location>
        <topology evidence="9">Multi-pass membrane protein</topology>
    </subcellularLocation>
    <subcellularLocation>
        <location evidence="1">Membrane</location>
        <topology evidence="1">Multi-pass membrane protein</topology>
    </subcellularLocation>
</comment>
<protein>
    <recommendedName>
        <fullName evidence="9">Odorant receptor</fullName>
    </recommendedName>
</protein>
<sequence length="397" mass="46197">MTGKPSQKKITVLETPMFHTSIHILGKNDLIMSGKNLETELFAQAIQRVQKNLKFLDLKLDEGSRRKSIWESIRFKWHFWFNMFLLNVATVGETAWLVKGISTGKSFIELCYQAPCLTLCIVCDIQCAYFVKHTHRILDLVESIRTLQSMSATLTESDEILLKSQVNMFNMVLNVLTVTKVLAISSFGLIPFLTLYLSYHRTGEMEFVLPFFIIYPFDATVINFWPIAYVHQIWADTYFLNEEMKINFKKIIHRHRKLIKCVDEMKEVYSESNLFNAVISSILICFTGFNAMTIDDLALAVPFLPFLLMDLLQIFFICYYGDMIMRYSTSISDAVYECQWYRAEAAIVKDFLFLSLRAQKPCHLTALRFTDISLRTFTRILSTSWSYFALLKSMYRS</sequence>
<dbReference type="GeneID" id="112056643"/>
<comment type="caution">
    <text evidence="9">Lacks conserved residue(s) required for the propagation of feature annotation.</text>
</comment>
<dbReference type="PANTHER" id="PTHR21137">
    <property type="entry name" value="ODORANT RECEPTOR"/>
    <property type="match status" value="1"/>
</dbReference>
<feature type="transmembrane region" description="Helical" evidence="9">
    <location>
        <begin position="274"/>
        <end position="294"/>
    </location>
</feature>
<keyword evidence="5 9" id="KW-1133">Transmembrane helix</keyword>
<gene>
    <name evidence="11" type="primary">LOC112056643</name>
</gene>
<evidence type="ECO:0000313" key="10">
    <source>
        <dbReference type="Proteomes" id="UP001652582"/>
    </source>
</evidence>
<evidence type="ECO:0000256" key="7">
    <source>
        <dbReference type="ARBA" id="ARBA00023170"/>
    </source>
</evidence>
<keyword evidence="8 9" id="KW-0807">Transducer</keyword>
<evidence type="ECO:0000313" key="11">
    <source>
        <dbReference type="RefSeq" id="XP_052738150.1"/>
    </source>
</evidence>
<reference evidence="11" key="1">
    <citation type="submission" date="2025-08" db="UniProtKB">
        <authorList>
            <consortium name="RefSeq"/>
        </authorList>
    </citation>
    <scope>IDENTIFICATION</scope>
</reference>
<dbReference type="RefSeq" id="XP_052738150.1">
    <property type="nucleotide sequence ID" value="XM_052882190.1"/>
</dbReference>
<feature type="transmembrane region" description="Helical" evidence="9">
    <location>
        <begin position="171"/>
        <end position="195"/>
    </location>
</feature>
<evidence type="ECO:0000256" key="5">
    <source>
        <dbReference type="ARBA" id="ARBA00022989"/>
    </source>
</evidence>
<feature type="transmembrane region" description="Helical" evidence="9">
    <location>
        <begin position="207"/>
        <end position="230"/>
    </location>
</feature>
<evidence type="ECO:0000256" key="6">
    <source>
        <dbReference type="ARBA" id="ARBA00023136"/>
    </source>
</evidence>
<comment type="similarity">
    <text evidence="9">Belongs to the insect chemoreceptor superfamily. Heteromeric odorant receptor channel (TC 1.A.69) family.</text>
</comment>
<keyword evidence="3 9" id="KW-0812">Transmembrane</keyword>
<dbReference type="PANTHER" id="PTHR21137:SF44">
    <property type="entry name" value="ODORANT RECEPTOR 13A-RELATED"/>
    <property type="match status" value="1"/>
</dbReference>
<evidence type="ECO:0000256" key="8">
    <source>
        <dbReference type="ARBA" id="ARBA00023224"/>
    </source>
</evidence>
<keyword evidence="7 9" id="KW-0675">Receptor</keyword>
<evidence type="ECO:0000256" key="3">
    <source>
        <dbReference type="ARBA" id="ARBA00022692"/>
    </source>
</evidence>
<evidence type="ECO:0000256" key="4">
    <source>
        <dbReference type="ARBA" id="ARBA00022725"/>
    </source>
</evidence>
<dbReference type="InterPro" id="IPR004117">
    <property type="entry name" value="7tm6_olfct_rcpt"/>
</dbReference>
<feature type="transmembrane region" description="Helical" evidence="9">
    <location>
        <begin position="300"/>
        <end position="320"/>
    </location>
</feature>
<keyword evidence="2 9" id="KW-0716">Sensory transduction</keyword>
<accession>A0ABM3LGE8</accession>
<name>A0ABM3LGE8_BICAN</name>
<organism evidence="10 11">
    <name type="scientific">Bicyclus anynana</name>
    <name type="common">Squinting bush brown butterfly</name>
    <dbReference type="NCBI Taxonomy" id="110368"/>
    <lineage>
        <taxon>Eukaryota</taxon>
        <taxon>Metazoa</taxon>
        <taxon>Ecdysozoa</taxon>
        <taxon>Arthropoda</taxon>
        <taxon>Hexapoda</taxon>
        <taxon>Insecta</taxon>
        <taxon>Pterygota</taxon>
        <taxon>Neoptera</taxon>
        <taxon>Endopterygota</taxon>
        <taxon>Lepidoptera</taxon>
        <taxon>Glossata</taxon>
        <taxon>Ditrysia</taxon>
        <taxon>Papilionoidea</taxon>
        <taxon>Nymphalidae</taxon>
        <taxon>Satyrinae</taxon>
        <taxon>Satyrini</taxon>
        <taxon>Mycalesina</taxon>
        <taxon>Bicyclus</taxon>
    </lineage>
</organism>
<evidence type="ECO:0000256" key="2">
    <source>
        <dbReference type="ARBA" id="ARBA00022606"/>
    </source>
</evidence>
<keyword evidence="10" id="KW-1185">Reference proteome</keyword>
<evidence type="ECO:0000256" key="1">
    <source>
        <dbReference type="ARBA" id="ARBA00004141"/>
    </source>
</evidence>
<proteinExistence type="inferred from homology"/>
<keyword evidence="4 9" id="KW-0552">Olfaction</keyword>
<dbReference type="Pfam" id="PF02949">
    <property type="entry name" value="7tm_6"/>
    <property type="match status" value="1"/>
</dbReference>
<dbReference type="Proteomes" id="UP001652582">
    <property type="component" value="Chromosome 6"/>
</dbReference>
<evidence type="ECO:0000256" key="9">
    <source>
        <dbReference type="RuleBase" id="RU351113"/>
    </source>
</evidence>